<evidence type="ECO:0000256" key="7">
    <source>
        <dbReference type="ARBA" id="ARBA00023004"/>
    </source>
</evidence>
<evidence type="ECO:0000256" key="8">
    <source>
        <dbReference type="ARBA" id="ARBA00023204"/>
    </source>
</evidence>
<dbReference type="PANTHER" id="PTHR31212:SF4">
    <property type="entry name" value="ALPHA-KETOGLUTARATE-DEPENDENT DIOXYGENASE ALKB HOMOLOG 3"/>
    <property type="match status" value="1"/>
</dbReference>
<dbReference type="InterPro" id="IPR005123">
    <property type="entry name" value="Oxoglu/Fe-dep_dioxygenase_dom"/>
</dbReference>
<gene>
    <name evidence="10" type="ORF">FNB79_08345</name>
</gene>
<evidence type="ECO:0000313" key="10">
    <source>
        <dbReference type="EMBL" id="QDO93991.1"/>
    </source>
</evidence>
<dbReference type="PROSITE" id="PS51471">
    <property type="entry name" value="FE2OG_OXY"/>
    <property type="match status" value="1"/>
</dbReference>
<dbReference type="GO" id="GO:0051213">
    <property type="term" value="F:dioxygenase activity"/>
    <property type="evidence" value="ECO:0007669"/>
    <property type="project" value="UniProtKB-KW"/>
</dbReference>
<keyword evidence="5 10" id="KW-0223">Dioxygenase</keyword>
<comment type="cofactor">
    <cofactor evidence="1">
        <name>Fe(2+)</name>
        <dbReference type="ChEBI" id="CHEBI:29033"/>
    </cofactor>
</comment>
<dbReference type="GO" id="GO:0032451">
    <property type="term" value="F:demethylase activity"/>
    <property type="evidence" value="ECO:0007669"/>
    <property type="project" value="UniProtKB-ARBA"/>
</dbReference>
<dbReference type="GO" id="GO:0016705">
    <property type="term" value="F:oxidoreductase activity, acting on paired donors, with incorporation or reduction of molecular oxygen"/>
    <property type="evidence" value="ECO:0007669"/>
    <property type="project" value="UniProtKB-ARBA"/>
</dbReference>
<sequence length="198" mass="22979">MLFEDEKIILKMEDADVTYYPAFFSKTEADQLYLELLNTITWQLDNITLFGKTVPQPRLTALYANNNKPYGYSGIQMTPHVFIDPLLQIKNKIETKIQHSFTTCLCNLYRNGQDSNGWHADNEKELGSQPVIASVSFGSERIFHFKHKHDGRLKQKLILNHGSLLLMKGGTQDYWLHQLPKTKKQIGNRINLTYRTIY</sequence>
<protein>
    <submittedName>
        <fullName evidence="10">Alpha-ketoglutarate-dependent dioxygenase AlkB</fullName>
    </submittedName>
</protein>
<evidence type="ECO:0000256" key="3">
    <source>
        <dbReference type="ARBA" id="ARBA00022763"/>
    </source>
</evidence>
<proteinExistence type="predicted"/>
<evidence type="ECO:0000259" key="9">
    <source>
        <dbReference type="PROSITE" id="PS51471"/>
    </source>
</evidence>
<keyword evidence="7" id="KW-0408">Iron</keyword>
<dbReference type="InterPro" id="IPR037151">
    <property type="entry name" value="AlkB-like_sf"/>
</dbReference>
<dbReference type="EMBL" id="CP041637">
    <property type="protein sequence ID" value="QDO93991.1"/>
    <property type="molecule type" value="Genomic_DNA"/>
</dbReference>
<evidence type="ECO:0000256" key="6">
    <source>
        <dbReference type="ARBA" id="ARBA00023002"/>
    </source>
</evidence>
<dbReference type="FunFam" id="2.60.120.590:FF:000004">
    <property type="entry name" value="DNA oxidative demethylase ALKBH2"/>
    <property type="match status" value="1"/>
</dbReference>
<dbReference type="GO" id="GO:0046872">
    <property type="term" value="F:metal ion binding"/>
    <property type="evidence" value="ECO:0007669"/>
    <property type="project" value="UniProtKB-KW"/>
</dbReference>
<accession>A0A516GR46</accession>
<evidence type="ECO:0000313" key="11">
    <source>
        <dbReference type="Proteomes" id="UP000319209"/>
    </source>
</evidence>
<evidence type="ECO:0000256" key="2">
    <source>
        <dbReference type="ARBA" id="ARBA00022723"/>
    </source>
</evidence>
<dbReference type="GO" id="GO:0016787">
    <property type="term" value="F:hydrolase activity"/>
    <property type="evidence" value="ECO:0007669"/>
    <property type="project" value="UniProtKB-ARBA"/>
</dbReference>
<keyword evidence="3" id="KW-0227">DNA damage</keyword>
<evidence type="ECO:0000256" key="5">
    <source>
        <dbReference type="ARBA" id="ARBA00022964"/>
    </source>
</evidence>
<dbReference type="AlphaFoldDB" id="A0A516GR46"/>
<evidence type="ECO:0000256" key="4">
    <source>
        <dbReference type="ARBA" id="ARBA00022842"/>
    </source>
</evidence>
<dbReference type="GO" id="GO:0006307">
    <property type="term" value="P:DNA alkylation repair"/>
    <property type="evidence" value="ECO:0007669"/>
    <property type="project" value="InterPro"/>
</dbReference>
<dbReference type="OrthoDB" id="190276at2"/>
<dbReference type="Pfam" id="PF13532">
    <property type="entry name" value="2OG-FeII_Oxy_2"/>
    <property type="match status" value="1"/>
</dbReference>
<dbReference type="InterPro" id="IPR027450">
    <property type="entry name" value="AlkB-like"/>
</dbReference>
<keyword evidence="6" id="KW-0560">Oxidoreductase</keyword>
<keyword evidence="8" id="KW-0234">DNA repair</keyword>
<dbReference type="Proteomes" id="UP000319209">
    <property type="component" value="Chromosome"/>
</dbReference>
<reference evidence="10 11" key="1">
    <citation type="submission" date="2019-07" db="EMBL/GenBank/DDBJ databases">
        <title>Genome sequencing for Formosa sp. PS13.</title>
        <authorList>
            <person name="Park S.-J."/>
        </authorList>
    </citation>
    <scope>NUCLEOTIDE SEQUENCE [LARGE SCALE GENOMIC DNA]</scope>
    <source>
        <strain evidence="10 11">PS13</strain>
    </source>
</reference>
<evidence type="ECO:0000256" key="1">
    <source>
        <dbReference type="ARBA" id="ARBA00001954"/>
    </source>
</evidence>
<dbReference type="Gene3D" id="2.60.120.590">
    <property type="entry name" value="Alpha-ketoglutarate-dependent dioxygenase AlkB-like"/>
    <property type="match status" value="1"/>
</dbReference>
<dbReference type="SUPFAM" id="SSF51197">
    <property type="entry name" value="Clavaminate synthase-like"/>
    <property type="match status" value="1"/>
</dbReference>
<dbReference type="KEGG" id="fop:FNB79_08345"/>
<keyword evidence="2" id="KW-0479">Metal-binding</keyword>
<dbReference type="GO" id="GO:0140097">
    <property type="term" value="F:catalytic activity, acting on DNA"/>
    <property type="evidence" value="ECO:0007669"/>
    <property type="project" value="UniProtKB-ARBA"/>
</dbReference>
<dbReference type="PANTHER" id="PTHR31212">
    <property type="entry name" value="ALPHA-KETOGLUTARATE-DEPENDENT DIOXYGENASE ALKB HOMOLOG 3"/>
    <property type="match status" value="1"/>
</dbReference>
<organism evidence="10 11">
    <name type="scientific">Formosa sediminum</name>
    <dbReference type="NCBI Taxonomy" id="2594004"/>
    <lineage>
        <taxon>Bacteria</taxon>
        <taxon>Pseudomonadati</taxon>
        <taxon>Bacteroidota</taxon>
        <taxon>Flavobacteriia</taxon>
        <taxon>Flavobacteriales</taxon>
        <taxon>Flavobacteriaceae</taxon>
        <taxon>Formosa</taxon>
    </lineage>
</organism>
<keyword evidence="4" id="KW-0460">Magnesium</keyword>
<dbReference type="InterPro" id="IPR032854">
    <property type="entry name" value="ALKBH3"/>
</dbReference>
<feature type="domain" description="Fe2OG dioxygenase" evidence="9">
    <location>
        <begin position="100"/>
        <end position="198"/>
    </location>
</feature>
<dbReference type="RefSeq" id="WP_143380880.1">
    <property type="nucleotide sequence ID" value="NZ_CP041637.1"/>
</dbReference>
<keyword evidence="11" id="KW-1185">Reference proteome</keyword>
<name>A0A516GR46_9FLAO</name>